<evidence type="ECO:0000256" key="2">
    <source>
        <dbReference type="ARBA" id="ARBA00022448"/>
    </source>
</evidence>
<feature type="transmembrane region" description="Helical" evidence="8">
    <location>
        <begin position="180"/>
        <end position="203"/>
    </location>
</feature>
<feature type="region of interest" description="Disordered" evidence="7">
    <location>
        <begin position="1"/>
        <end position="24"/>
    </location>
</feature>
<dbReference type="GO" id="GO:0005886">
    <property type="term" value="C:plasma membrane"/>
    <property type="evidence" value="ECO:0007669"/>
    <property type="project" value="UniProtKB-SubCell"/>
</dbReference>
<reference evidence="10 11" key="1">
    <citation type="submission" date="2017-06" db="EMBL/GenBank/DDBJ databases">
        <authorList>
            <consortium name="Pathogen Informatics"/>
        </authorList>
    </citation>
    <scope>NUCLEOTIDE SEQUENCE [LARGE SCALE GENOMIC DNA]</scope>
    <source>
        <strain evidence="10 11">NCTC13161</strain>
    </source>
</reference>
<dbReference type="Gene3D" id="1.20.1250.20">
    <property type="entry name" value="MFS general substrate transporter like domains"/>
    <property type="match status" value="2"/>
</dbReference>
<evidence type="ECO:0000259" key="9">
    <source>
        <dbReference type="PROSITE" id="PS50850"/>
    </source>
</evidence>
<accession>A0A239SH26</accession>
<dbReference type="InterPro" id="IPR005828">
    <property type="entry name" value="MFS_sugar_transport-like"/>
</dbReference>
<name>A0A239SH26_9BURK</name>
<evidence type="ECO:0000256" key="7">
    <source>
        <dbReference type="SAM" id="MobiDB-lite"/>
    </source>
</evidence>
<dbReference type="InterPro" id="IPR005829">
    <property type="entry name" value="Sugar_transporter_CS"/>
</dbReference>
<dbReference type="GO" id="GO:0022857">
    <property type="term" value="F:transmembrane transporter activity"/>
    <property type="evidence" value="ECO:0007669"/>
    <property type="project" value="InterPro"/>
</dbReference>
<dbReference type="InterPro" id="IPR036259">
    <property type="entry name" value="MFS_trans_sf"/>
</dbReference>
<dbReference type="PROSITE" id="PS50850">
    <property type="entry name" value="MFS"/>
    <property type="match status" value="1"/>
</dbReference>
<dbReference type="SUPFAM" id="SSF103473">
    <property type="entry name" value="MFS general substrate transporter"/>
    <property type="match status" value="1"/>
</dbReference>
<evidence type="ECO:0000256" key="5">
    <source>
        <dbReference type="ARBA" id="ARBA00022989"/>
    </source>
</evidence>
<dbReference type="STRING" id="93222.NA29_13065"/>
<dbReference type="PROSITE" id="PS00217">
    <property type="entry name" value="SUGAR_TRANSPORT_2"/>
    <property type="match status" value="1"/>
</dbReference>
<keyword evidence="4 8" id="KW-0812">Transmembrane</keyword>
<keyword evidence="2" id="KW-0813">Transport</keyword>
<protein>
    <submittedName>
        <fullName evidence="10">Proline porter II</fullName>
    </submittedName>
</protein>
<feature type="transmembrane region" description="Helical" evidence="8">
    <location>
        <begin position="215"/>
        <end position="234"/>
    </location>
</feature>
<feature type="domain" description="Major facilitator superfamily (MFS) profile" evidence="9">
    <location>
        <begin position="43"/>
        <end position="548"/>
    </location>
</feature>
<keyword evidence="3" id="KW-1003">Cell membrane</keyword>
<gene>
    <name evidence="10" type="primary">proP_11</name>
    <name evidence="10" type="ORF">SAMEA4530655_01761</name>
</gene>
<feature type="transmembrane region" description="Helical" evidence="8">
    <location>
        <begin position="139"/>
        <end position="159"/>
    </location>
</feature>
<keyword evidence="5 8" id="KW-1133">Transmembrane helix</keyword>
<dbReference type="AlphaFoldDB" id="A0A239SH26"/>
<evidence type="ECO:0000313" key="11">
    <source>
        <dbReference type="Proteomes" id="UP000215126"/>
    </source>
</evidence>
<feature type="transmembrane region" description="Helical" evidence="8">
    <location>
        <begin position="81"/>
        <end position="102"/>
    </location>
</feature>
<proteinExistence type="predicted"/>
<feature type="transmembrane region" description="Helical" evidence="8">
    <location>
        <begin position="270"/>
        <end position="296"/>
    </location>
</feature>
<dbReference type="PANTHER" id="PTHR43045">
    <property type="entry name" value="SHIKIMATE TRANSPORTER"/>
    <property type="match status" value="1"/>
</dbReference>
<dbReference type="FunFam" id="1.20.1250.20:FF:000001">
    <property type="entry name" value="Dicarboxylate MFS transporter"/>
    <property type="match status" value="1"/>
</dbReference>
<keyword evidence="6 8" id="KW-0472">Membrane</keyword>
<feature type="transmembrane region" description="Helical" evidence="8">
    <location>
        <begin position="114"/>
        <end position="133"/>
    </location>
</feature>
<dbReference type="EMBL" id="LT906435">
    <property type="protein sequence ID" value="SNU84003.1"/>
    <property type="molecule type" value="Genomic_DNA"/>
</dbReference>
<dbReference type="Pfam" id="PF00083">
    <property type="entry name" value="Sugar_tr"/>
    <property type="match status" value="1"/>
</dbReference>
<evidence type="ECO:0000256" key="8">
    <source>
        <dbReference type="SAM" id="Phobius"/>
    </source>
</evidence>
<sequence>MNGHVARGAAHVRSRKNGPVGPKMNTMTSAVSRAPVTRQQFVLIFASSFGALLEWYDFYVYAALAGVFGALFFPSGNETTAFLASLATFGAGFLVRPLGALFFGRLGDRIGRKYTFMATIVLMGVATVGVGLLPSYAQIGMLAPILLVGLRLLQGFALGGETGGAATYLAEHSPPTKRGFYTSSLQTTATLGLLSSITVVGVSRAFVDDAAFQSWGWRIPFLVSTALLIVSVYLRTRLAESPTFQQMKHAGHLSKSPISESFGQWGNLKYVLIMLFSTASGVGVIFGTGHFYAMYFLQNTLKVAPNAVNLYLAIALICVFPFYVLFGWLSDRIGRKWIMMSACLLLALTTQPIFRALTHYANPQLETFQRDTAIKVYANDCQFSLFSAPRTECDRVREFLSASGVSYEQTQQKAGAPVTTVIGNTQVQGSDRHALERALIAAGWTKHADPATVNAPMVVLLMWVLLLFLAMVYGPMAAFMVELFPARIRYTSLSLPFHLGSGWFGGMLPFVVSAMSVAAGNVYFGLWYPIAIAALSFVVGVLFVPETFRRDITV</sequence>
<evidence type="ECO:0000313" key="10">
    <source>
        <dbReference type="EMBL" id="SNU84003.1"/>
    </source>
</evidence>
<keyword evidence="11" id="KW-1185">Reference proteome</keyword>
<dbReference type="InterPro" id="IPR020846">
    <property type="entry name" value="MFS_dom"/>
</dbReference>
<dbReference type="Proteomes" id="UP000215126">
    <property type="component" value="Chromosome 1"/>
</dbReference>
<evidence type="ECO:0000256" key="4">
    <source>
        <dbReference type="ARBA" id="ARBA00022692"/>
    </source>
</evidence>
<evidence type="ECO:0000256" key="3">
    <source>
        <dbReference type="ARBA" id="ARBA00022475"/>
    </source>
</evidence>
<feature type="transmembrane region" description="Helical" evidence="8">
    <location>
        <begin position="308"/>
        <end position="330"/>
    </location>
</feature>
<evidence type="ECO:0000256" key="1">
    <source>
        <dbReference type="ARBA" id="ARBA00004651"/>
    </source>
</evidence>
<dbReference type="PANTHER" id="PTHR43045:SF7">
    <property type="entry name" value="MAJOR FACILITATOR SUPERFAMILY TRANSPORTER"/>
    <property type="match status" value="1"/>
</dbReference>
<evidence type="ECO:0000256" key="6">
    <source>
        <dbReference type="ARBA" id="ARBA00023136"/>
    </source>
</evidence>
<feature type="transmembrane region" description="Helical" evidence="8">
    <location>
        <begin position="526"/>
        <end position="544"/>
    </location>
</feature>
<feature type="transmembrane region" description="Helical" evidence="8">
    <location>
        <begin position="502"/>
        <end position="520"/>
    </location>
</feature>
<organism evidence="10 11">
    <name type="scientific">Pandoraea sputorum</name>
    <dbReference type="NCBI Taxonomy" id="93222"/>
    <lineage>
        <taxon>Bacteria</taxon>
        <taxon>Pseudomonadati</taxon>
        <taxon>Pseudomonadota</taxon>
        <taxon>Betaproteobacteria</taxon>
        <taxon>Burkholderiales</taxon>
        <taxon>Burkholderiaceae</taxon>
        <taxon>Pandoraea</taxon>
    </lineage>
</organism>
<feature type="transmembrane region" description="Helical" evidence="8">
    <location>
        <begin position="460"/>
        <end position="481"/>
    </location>
</feature>
<comment type="subcellular location">
    <subcellularLocation>
        <location evidence="1">Cell membrane</location>
        <topology evidence="1">Multi-pass membrane protein</topology>
    </subcellularLocation>
</comment>